<dbReference type="GO" id="GO:0005829">
    <property type="term" value="C:cytosol"/>
    <property type="evidence" value="ECO:0007669"/>
    <property type="project" value="TreeGrafter"/>
</dbReference>
<evidence type="ECO:0000313" key="1">
    <source>
        <dbReference type="EMBL" id="HDL89348.1"/>
    </source>
</evidence>
<gene>
    <name evidence="1" type="ORF">ENG14_00410</name>
</gene>
<accession>A0A7C1AXB4</accession>
<protein>
    <submittedName>
        <fullName evidence="1">Sulfur reduction protein DsrE</fullName>
    </submittedName>
</protein>
<reference evidence="1" key="1">
    <citation type="journal article" date="2020" name="mSystems">
        <title>Genome- and Community-Level Interaction Insights into Carbon Utilization and Element Cycling Functions of Hydrothermarchaeota in Hydrothermal Sediment.</title>
        <authorList>
            <person name="Zhou Z."/>
            <person name="Liu Y."/>
            <person name="Xu W."/>
            <person name="Pan J."/>
            <person name="Luo Z.H."/>
            <person name="Li M."/>
        </authorList>
    </citation>
    <scope>NUCLEOTIDE SEQUENCE [LARGE SCALE GENOMIC DNA]</scope>
    <source>
        <strain evidence="1">HyVt-19</strain>
    </source>
</reference>
<comment type="caution">
    <text evidence="1">The sequence shown here is derived from an EMBL/GenBank/DDBJ whole genome shotgun (WGS) entry which is preliminary data.</text>
</comment>
<dbReference type="PANTHER" id="PTHR34874:SF1">
    <property type="entry name" value="PROTEIN YCHN"/>
    <property type="match status" value="1"/>
</dbReference>
<dbReference type="PANTHER" id="PTHR34874">
    <property type="entry name" value="PROTEIN YCHN"/>
    <property type="match status" value="1"/>
</dbReference>
<sequence length="96" mass="10731">MSGGRKLLNARLEVNIFFMNDSVDLAHDAATPPEGYFELWEMLKELVKKSVPVKVCGTCELRCGIHRGAPCFEGTQQAKMVESAQWVKQADKVISF</sequence>
<organism evidence="1">
    <name type="scientific">Thermodesulforhabdus norvegica</name>
    <dbReference type="NCBI Taxonomy" id="39841"/>
    <lineage>
        <taxon>Bacteria</taxon>
        <taxon>Pseudomonadati</taxon>
        <taxon>Thermodesulfobacteriota</taxon>
        <taxon>Syntrophobacteria</taxon>
        <taxon>Syntrophobacterales</taxon>
        <taxon>Thermodesulforhabdaceae</taxon>
        <taxon>Thermodesulforhabdus</taxon>
    </lineage>
</organism>
<dbReference type="Proteomes" id="UP000886355">
    <property type="component" value="Unassembled WGS sequence"/>
</dbReference>
<dbReference type="Pfam" id="PF02635">
    <property type="entry name" value="DsrE"/>
    <property type="match status" value="1"/>
</dbReference>
<dbReference type="SUPFAM" id="SSF75169">
    <property type="entry name" value="DsrEFH-like"/>
    <property type="match status" value="1"/>
</dbReference>
<dbReference type="InterPro" id="IPR027396">
    <property type="entry name" value="DsrEFH-like"/>
</dbReference>
<dbReference type="Gene3D" id="3.40.1260.10">
    <property type="entry name" value="DsrEFH-like"/>
    <property type="match status" value="1"/>
</dbReference>
<name>A0A7C1AXB4_9BACT</name>
<dbReference type="AlphaFoldDB" id="A0A7C1AXB4"/>
<dbReference type="InterPro" id="IPR003787">
    <property type="entry name" value="Sulphur_relay_DsrE/F-like"/>
</dbReference>
<proteinExistence type="predicted"/>
<dbReference type="EMBL" id="DQZW01000020">
    <property type="protein sequence ID" value="HDL89348.1"/>
    <property type="molecule type" value="Genomic_DNA"/>
</dbReference>